<dbReference type="InterPro" id="IPR013088">
    <property type="entry name" value="Znf_NHR/GATA"/>
</dbReference>
<dbReference type="PANTHER" id="PTHR36150:SF1">
    <property type="entry name" value="DNA GYRASE INHIBITOR YACG"/>
    <property type="match status" value="1"/>
</dbReference>
<dbReference type="EMBL" id="JACT01000001">
    <property type="protein sequence ID" value="KMS56846.1"/>
    <property type="molecule type" value="Genomic_DNA"/>
</dbReference>
<proteinExistence type="inferred from homology"/>
<evidence type="ECO:0000313" key="5">
    <source>
        <dbReference type="EMBL" id="KMS56846.1"/>
    </source>
</evidence>
<keyword evidence="6" id="KW-1185">Reference proteome</keyword>
<feature type="binding site" evidence="3">
    <location>
        <position position="12"/>
    </location>
    <ligand>
        <name>Zn(2+)</name>
        <dbReference type="ChEBI" id="CHEBI:29105"/>
    </ligand>
</feature>
<dbReference type="SUPFAM" id="SSF57716">
    <property type="entry name" value="Glucocorticoid receptor-like (DNA-binding domain)"/>
    <property type="match status" value="1"/>
</dbReference>
<evidence type="ECO:0000256" key="3">
    <source>
        <dbReference type="HAMAP-Rule" id="MF_00649"/>
    </source>
</evidence>
<organism evidence="5 6">
    <name type="scientific">Sphingobium cupriresistens LL01</name>
    <dbReference type="NCBI Taxonomy" id="1420583"/>
    <lineage>
        <taxon>Bacteria</taxon>
        <taxon>Pseudomonadati</taxon>
        <taxon>Pseudomonadota</taxon>
        <taxon>Alphaproteobacteria</taxon>
        <taxon>Sphingomonadales</taxon>
        <taxon>Sphingomonadaceae</taxon>
        <taxon>Sphingobium</taxon>
    </lineage>
</organism>
<dbReference type="AlphaFoldDB" id="A0A0J7XYV1"/>
<protein>
    <recommendedName>
        <fullName evidence="3">DNA gyrase inhibitor YacG</fullName>
    </recommendedName>
</protein>
<dbReference type="Pfam" id="PF03884">
    <property type="entry name" value="YacG"/>
    <property type="match status" value="1"/>
</dbReference>
<dbReference type="GO" id="GO:0008657">
    <property type="term" value="F:DNA topoisomerase type II (double strand cut, ATP-hydrolyzing) inhibitor activity"/>
    <property type="evidence" value="ECO:0007669"/>
    <property type="project" value="UniProtKB-UniRule"/>
</dbReference>
<dbReference type="STRING" id="1420583.V473_00875"/>
<feature type="binding site" evidence="3">
    <location>
        <position position="27"/>
    </location>
    <ligand>
        <name>Zn(2+)</name>
        <dbReference type="ChEBI" id="CHEBI:29105"/>
    </ligand>
</feature>
<dbReference type="PANTHER" id="PTHR36150">
    <property type="entry name" value="DNA GYRASE INHIBITOR YACG"/>
    <property type="match status" value="1"/>
</dbReference>
<dbReference type="GO" id="GO:0006355">
    <property type="term" value="P:regulation of DNA-templated transcription"/>
    <property type="evidence" value="ECO:0007669"/>
    <property type="project" value="InterPro"/>
</dbReference>
<evidence type="ECO:0000256" key="4">
    <source>
        <dbReference type="SAM" id="MobiDB-lite"/>
    </source>
</evidence>
<comment type="caution">
    <text evidence="5">The sequence shown here is derived from an EMBL/GenBank/DDBJ whole genome shotgun (WGS) entry which is preliminary data.</text>
</comment>
<accession>A0A0J7XYV1</accession>
<keyword evidence="2 3" id="KW-0862">Zinc</keyword>
<sequence length="68" mass="7375">MSPEPSSKPGVCPVCRQPVQPAIKPFCSAACRDRDLLQWLGEGYRVPGQPSDEGDQKNGNYGLDSEPD</sequence>
<keyword evidence="1 3" id="KW-0479">Metal-binding</keyword>
<gene>
    <name evidence="3" type="primary">yacG</name>
    <name evidence="5" type="ORF">V473_00875</name>
</gene>
<comment type="subunit">
    <text evidence="3">Interacts with GyrB.</text>
</comment>
<name>A0A0J7XYV1_9SPHN</name>
<dbReference type="Gene3D" id="3.30.50.10">
    <property type="entry name" value="Erythroid Transcription Factor GATA-1, subunit A"/>
    <property type="match status" value="1"/>
</dbReference>
<dbReference type="RefSeq" id="WP_066599351.1">
    <property type="nucleotide sequence ID" value="NZ_KQ130434.1"/>
</dbReference>
<dbReference type="PATRIC" id="fig|1420583.3.peg.167"/>
<evidence type="ECO:0000256" key="1">
    <source>
        <dbReference type="ARBA" id="ARBA00022723"/>
    </source>
</evidence>
<evidence type="ECO:0000313" key="6">
    <source>
        <dbReference type="Proteomes" id="UP000052232"/>
    </source>
</evidence>
<dbReference type="Proteomes" id="UP000052232">
    <property type="component" value="Unassembled WGS sequence"/>
</dbReference>
<dbReference type="InterPro" id="IPR005584">
    <property type="entry name" value="DNA_gyrase_inhibitor_YacG"/>
</dbReference>
<feature type="binding site" evidence="3">
    <location>
        <position position="31"/>
    </location>
    <ligand>
        <name>Zn(2+)</name>
        <dbReference type="ChEBI" id="CHEBI:29105"/>
    </ligand>
</feature>
<dbReference type="GO" id="GO:0008270">
    <property type="term" value="F:zinc ion binding"/>
    <property type="evidence" value="ECO:0007669"/>
    <property type="project" value="UniProtKB-UniRule"/>
</dbReference>
<comment type="function">
    <text evidence="3">Inhibits all the catalytic activities of DNA gyrase by preventing its interaction with DNA. Acts by binding directly to the C-terminal domain of GyrB, which probably disrupts DNA binding by the gyrase.</text>
</comment>
<dbReference type="HAMAP" id="MF_00649">
    <property type="entry name" value="DNA_gyrase_inhibitor_YacG"/>
    <property type="match status" value="1"/>
</dbReference>
<reference evidence="5 6" key="1">
    <citation type="journal article" date="2015" name="G3 (Bethesda)">
        <title>Insights into Ongoing Evolution of the Hexachlorocyclohexane Catabolic Pathway from Comparative Genomics of Ten Sphingomonadaceae Strains.</title>
        <authorList>
            <person name="Pearce S.L."/>
            <person name="Oakeshott J.G."/>
            <person name="Pandey G."/>
        </authorList>
    </citation>
    <scope>NUCLEOTIDE SEQUENCE [LARGE SCALE GENOMIC DNA]</scope>
    <source>
        <strain evidence="5 6">LL01</strain>
    </source>
</reference>
<feature type="region of interest" description="Disordered" evidence="4">
    <location>
        <begin position="42"/>
        <end position="68"/>
    </location>
</feature>
<feature type="binding site" evidence="3">
    <location>
        <position position="15"/>
    </location>
    <ligand>
        <name>Zn(2+)</name>
        <dbReference type="ChEBI" id="CHEBI:29105"/>
    </ligand>
</feature>
<evidence type="ECO:0000256" key="2">
    <source>
        <dbReference type="ARBA" id="ARBA00022833"/>
    </source>
</evidence>
<comment type="cofactor">
    <cofactor evidence="3">
        <name>Zn(2+)</name>
        <dbReference type="ChEBI" id="CHEBI:29105"/>
    </cofactor>
    <text evidence="3">Binds 1 zinc ion.</text>
</comment>
<comment type="similarity">
    <text evidence="3">Belongs to the DNA gyrase inhibitor YacG family.</text>
</comment>